<proteinExistence type="predicted"/>
<keyword evidence="2" id="KW-1185">Reference proteome</keyword>
<dbReference type="EMBL" id="CAIX01000333">
    <property type="protein sequence ID" value="CCI10632.1"/>
    <property type="molecule type" value="Genomic_DNA"/>
</dbReference>
<comment type="caution">
    <text evidence="1">The sequence shown here is derived from an EMBL/GenBank/DDBJ whole genome shotgun (WGS) entry which is preliminary data.</text>
</comment>
<name>A0A024FUP5_9STRA</name>
<gene>
    <name evidence="1" type="ORF">BN9_111160</name>
</gene>
<evidence type="ECO:0000313" key="1">
    <source>
        <dbReference type="EMBL" id="CCI10632.1"/>
    </source>
</evidence>
<protein>
    <submittedName>
        <fullName evidence="1">Uncharacterized protein</fullName>
    </submittedName>
</protein>
<dbReference type="Proteomes" id="UP000053237">
    <property type="component" value="Unassembled WGS sequence"/>
</dbReference>
<dbReference type="AlphaFoldDB" id="A0A024FUP5"/>
<sequence>MAYHQSKHMFKHILLSRYYSFTADGIERKYNCSKCLELRTGHSVSPLSNIVSLITVNGVYQKRKIDQCISEEKCSRIAFIPDENCVEDLRTAAKLTHKKRERSYVNAWLNENEEGSRQPSNMESISTRSSGLITVGMARYTHPMCLLCLALL</sequence>
<accession>A0A024FUP5</accession>
<dbReference type="InParanoid" id="A0A024FUP5"/>
<evidence type="ECO:0000313" key="2">
    <source>
        <dbReference type="Proteomes" id="UP000053237"/>
    </source>
</evidence>
<organism evidence="1 2">
    <name type="scientific">Albugo candida</name>
    <dbReference type="NCBI Taxonomy" id="65357"/>
    <lineage>
        <taxon>Eukaryota</taxon>
        <taxon>Sar</taxon>
        <taxon>Stramenopiles</taxon>
        <taxon>Oomycota</taxon>
        <taxon>Peronosporomycetes</taxon>
        <taxon>Albuginales</taxon>
        <taxon>Albuginaceae</taxon>
        <taxon>Albugo</taxon>
    </lineage>
</organism>
<reference evidence="1 2" key="1">
    <citation type="submission" date="2012-05" db="EMBL/GenBank/DDBJ databases">
        <title>Recombination and specialization in a pathogen metapopulation.</title>
        <authorList>
            <person name="Gardiner A."/>
            <person name="Kemen E."/>
            <person name="Schultz-Larsen T."/>
            <person name="MacLean D."/>
            <person name="Van Oosterhout C."/>
            <person name="Jones J.D.G."/>
        </authorList>
    </citation>
    <scope>NUCLEOTIDE SEQUENCE [LARGE SCALE GENOMIC DNA]</scope>
    <source>
        <strain evidence="1 2">Ac Nc2</strain>
    </source>
</reference>